<keyword evidence="12" id="KW-1185">Reference proteome</keyword>
<dbReference type="Ensembl" id="ENSCUST00005024928.1">
    <property type="protein sequence ID" value="ENSCUSP00005024071.1"/>
    <property type="gene ID" value="ENSCUSG00005015034.1"/>
</dbReference>
<dbReference type="Gene3D" id="2.40.10.10">
    <property type="entry name" value="Trypsin-like serine proteases"/>
    <property type="match status" value="3"/>
</dbReference>
<feature type="compositionally biased region" description="Low complexity" evidence="9">
    <location>
        <begin position="1"/>
        <end position="17"/>
    </location>
</feature>
<dbReference type="Proteomes" id="UP000694563">
    <property type="component" value="Chromosome 4"/>
</dbReference>
<comment type="similarity">
    <text evidence="8">Belongs to the peptidase S1 family. CLIP subfamily.</text>
</comment>
<dbReference type="InterPro" id="IPR043504">
    <property type="entry name" value="Peptidase_S1_PA_chymotrypsin"/>
</dbReference>
<feature type="region of interest" description="Disordered" evidence="9">
    <location>
        <begin position="1"/>
        <end position="22"/>
    </location>
</feature>
<evidence type="ECO:0000256" key="7">
    <source>
        <dbReference type="ARBA" id="ARBA00023157"/>
    </source>
</evidence>
<reference evidence="11" key="1">
    <citation type="submission" date="2020-10" db="EMBL/GenBank/DDBJ databases">
        <title>Catharus ustulatus (Swainson's thrush) genome, bCatUst1, primary haplotype v2.</title>
        <authorList>
            <person name="Delmore K."/>
            <person name="Vafadar M."/>
            <person name="Formenti G."/>
            <person name="Chow W."/>
            <person name="Pelan S."/>
            <person name="Howe K."/>
            <person name="Rhie A."/>
            <person name="Mountcastle J."/>
            <person name="Haase B."/>
            <person name="Fedrigo O."/>
            <person name="Jarvis E.D."/>
        </authorList>
    </citation>
    <scope>NUCLEOTIDE SEQUENCE [LARGE SCALE GENOMIC DNA]</scope>
</reference>
<keyword evidence="6" id="KW-0720">Serine protease</keyword>
<keyword evidence="5" id="KW-0378">Hydrolase</keyword>
<dbReference type="PRINTS" id="PR00722">
    <property type="entry name" value="CHYMOTRYPSIN"/>
</dbReference>
<evidence type="ECO:0000256" key="8">
    <source>
        <dbReference type="ARBA" id="ARBA00024195"/>
    </source>
</evidence>
<dbReference type="GO" id="GO:0007340">
    <property type="term" value="P:acrosome reaction"/>
    <property type="evidence" value="ECO:0007669"/>
    <property type="project" value="TreeGrafter"/>
</dbReference>
<keyword evidence="4" id="KW-0645">Protease</keyword>
<dbReference type="InterPro" id="IPR009003">
    <property type="entry name" value="Peptidase_S1_PA"/>
</dbReference>
<dbReference type="PROSITE" id="PS50240">
    <property type="entry name" value="TRYPSIN_DOM"/>
    <property type="match status" value="1"/>
</dbReference>
<sequence>CAGTDGSAGAARAAGPGLARGGHLGQLQVSGPRLWEGAQGHSGRSRAEPGGQMSLGVLWPCCPRNGTWHMCTGVLLSPQWVLTVAHCFMSPEHGQVPRSQHHVPLAYLTHPARNDIALLELDQPVECSDYIQLGCVPDASWTPWGHRLDTLGTRAGCWGLIPMVLGPGLTLQEAKVHLMDTELCNSSRWYAGAVRADDLCAGYPHGGIDTCQGDSGSPLVCKDNGADSFWLVGMYSWGRGCDRARHPGIYTDTQYFHNWILHHTGLTRGCSVPAAPRAHPSLRSRLLLK</sequence>
<evidence type="ECO:0000256" key="2">
    <source>
        <dbReference type="ARBA" id="ARBA00012050"/>
    </source>
</evidence>
<dbReference type="PROSITE" id="PS00135">
    <property type="entry name" value="TRYPSIN_SER"/>
    <property type="match status" value="1"/>
</dbReference>
<evidence type="ECO:0000313" key="11">
    <source>
        <dbReference type="Ensembl" id="ENSCUSP00005024071.1"/>
    </source>
</evidence>
<name>A0A8C3V2C6_CATUS</name>
<evidence type="ECO:0000256" key="3">
    <source>
        <dbReference type="ARBA" id="ARBA00017161"/>
    </source>
</evidence>
<proteinExistence type="inferred from homology"/>
<dbReference type="EC" id="3.4.21.10" evidence="2"/>
<evidence type="ECO:0000256" key="4">
    <source>
        <dbReference type="ARBA" id="ARBA00022670"/>
    </source>
</evidence>
<dbReference type="PANTHER" id="PTHR24252:SF8">
    <property type="entry name" value="ACROSIN"/>
    <property type="match status" value="1"/>
</dbReference>
<dbReference type="CDD" id="cd00190">
    <property type="entry name" value="Tryp_SPc"/>
    <property type="match status" value="1"/>
</dbReference>
<dbReference type="InterPro" id="IPR033116">
    <property type="entry name" value="TRYPSIN_SER"/>
</dbReference>
<feature type="domain" description="Peptidase S1" evidence="10">
    <location>
        <begin position="19"/>
        <end position="265"/>
    </location>
</feature>
<evidence type="ECO:0000256" key="1">
    <source>
        <dbReference type="ARBA" id="ARBA00001656"/>
    </source>
</evidence>
<evidence type="ECO:0000256" key="9">
    <source>
        <dbReference type="SAM" id="MobiDB-lite"/>
    </source>
</evidence>
<dbReference type="InterPro" id="IPR001254">
    <property type="entry name" value="Trypsin_dom"/>
</dbReference>
<dbReference type="SUPFAM" id="SSF50494">
    <property type="entry name" value="Trypsin-like serine proteases"/>
    <property type="match status" value="1"/>
</dbReference>
<evidence type="ECO:0000256" key="6">
    <source>
        <dbReference type="ARBA" id="ARBA00022825"/>
    </source>
</evidence>
<evidence type="ECO:0000259" key="10">
    <source>
        <dbReference type="PROSITE" id="PS50240"/>
    </source>
</evidence>
<organism evidence="11 12">
    <name type="scientific">Catharus ustulatus</name>
    <name type="common">Russet-backed thrush</name>
    <name type="synonym">Hylocichla ustulatus</name>
    <dbReference type="NCBI Taxonomy" id="91951"/>
    <lineage>
        <taxon>Eukaryota</taxon>
        <taxon>Metazoa</taxon>
        <taxon>Chordata</taxon>
        <taxon>Craniata</taxon>
        <taxon>Vertebrata</taxon>
        <taxon>Euteleostomi</taxon>
        <taxon>Archelosauria</taxon>
        <taxon>Archosauria</taxon>
        <taxon>Dinosauria</taxon>
        <taxon>Saurischia</taxon>
        <taxon>Theropoda</taxon>
        <taxon>Coelurosauria</taxon>
        <taxon>Aves</taxon>
        <taxon>Neognathae</taxon>
        <taxon>Neoaves</taxon>
        <taxon>Telluraves</taxon>
        <taxon>Australaves</taxon>
        <taxon>Passeriformes</taxon>
        <taxon>Turdidae</taxon>
        <taxon>Catharus</taxon>
    </lineage>
</organism>
<dbReference type="InterPro" id="IPR001314">
    <property type="entry name" value="Peptidase_S1A"/>
</dbReference>
<dbReference type="PANTHER" id="PTHR24252">
    <property type="entry name" value="ACROSIN-RELATED"/>
    <property type="match status" value="1"/>
</dbReference>
<dbReference type="SMART" id="SM00020">
    <property type="entry name" value="Tryp_SPc"/>
    <property type="match status" value="1"/>
</dbReference>
<reference evidence="11" key="3">
    <citation type="submission" date="2025-09" db="UniProtKB">
        <authorList>
            <consortium name="Ensembl"/>
        </authorList>
    </citation>
    <scope>IDENTIFICATION</scope>
</reference>
<evidence type="ECO:0000313" key="12">
    <source>
        <dbReference type="Proteomes" id="UP000694563"/>
    </source>
</evidence>
<dbReference type="AlphaFoldDB" id="A0A8C3V2C6"/>
<comment type="catalytic activity">
    <reaction evidence="1">
        <text>Preferential cleavage: Arg-|-Xaa, Lys-|-Xaa.</text>
        <dbReference type="EC" id="3.4.21.10"/>
    </reaction>
</comment>
<reference evidence="11" key="2">
    <citation type="submission" date="2025-08" db="UniProtKB">
        <authorList>
            <consortium name="Ensembl"/>
        </authorList>
    </citation>
    <scope>IDENTIFICATION</scope>
</reference>
<accession>A0A8C3V2C6</accession>
<dbReference type="Pfam" id="PF00089">
    <property type="entry name" value="Trypsin"/>
    <property type="match status" value="1"/>
</dbReference>
<protein>
    <recommendedName>
        <fullName evidence="3">Acrosin</fullName>
        <ecNumber evidence="2">3.4.21.10</ecNumber>
    </recommendedName>
</protein>
<keyword evidence="7" id="KW-1015">Disulfide bond</keyword>
<dbReference type="FunFam" id="2.40.10.10:FF:000002">
    <property type="entry name" value="Transmembrane protease serine"/>
    <property type="match status" value="1"/>
</dbReference>
<dbReference type="GO" id="GO:0006508">
    <property type="term" value="P:proteolysis"/>
    <property type="evidence" value="ECO:0007669"/>
    <property type="project" value="UniProtKB-KW"/>
</dbReference>
<dbReference type="GO" id="GO:0004252">
    <property type="term" value="F:serine-type endopeptidase activity"/>
    <property type="evidence" value="ECO:0007669"/>
    <property type="project" value="InterPro"/>
</dbReference>
<evidence type="ECO:0000256" key="5">
    <source>
        <dbReference type="ARBA" id="ARBA00022801"/>
    </source>
</evidence>